<dbReference type="Proteomes" id="UP000712157">
    <property type="component" value="Unassembled WGS sequence"/>
</dbReference>
<accession>A0A949K191</accession>
<dbReference type="EMBL" id="JAHQCW010000026">
    <property type="protein sequence ID" value="MBU9737859.1"/>
    <property type="molecule type" value="Genomic_DNA"/>
</dbReference>
<protein>
    <submittedName>
        <fullName evidence="2">HXXEE domain-containing protein</fullName>
    </submittedName>
</protein>
<reference evidence="2" key="1">
    <citation type="submission" date="2021-06" db="EMBL/GenBank/DDBJ databases">
        <title>Description of novel taxa of the family Lachnospiraceae.</title>
        <authorList>
            <person name="Chaplin A.V."/>
            <person name="Sokolova S.R."/>
            <person name="Pikina A.P."/>
            <person name="Korzhanova M."/>
            <person name="Belova V."/>
            <person name="Korostin D."/>
            <person name="Efimov B.A."/>
        </authorList>
    </citation>
    <scope>NUCLEOTIDE SEQUENCE</scope>
    <source>
        <strain evidence="2">ASD5720</strain>
    </source>
</reference>
<keyword evidence="1" id="KW-0472">Membrane</keyword>
<dbReference type="RefSeq" id="WP_158348833.1">
    <property type="nucleotide sequence ID" value="NZ_JAHQCW010000026.1"/>
</dbReference>
<name>A0A949K191_9FIRM</name>
<gene>
    <name evidence="2" type="ORF">KTH89_15050</name>
</gene>
<evidence type="ECO:0000313" key="2">
    <source>
        <dbReference type="EMBL" id="MBU9737859.1"/>
    </source>
</evidence>
<keyword evidence="1" id="KW-0812">Transmembrane</keyword>
<proteinExistence type="predicted"/>
<keyword evidence="1" id="KW-1133">Transmembrane helix</keyword>
<comment type="caution">
    <text evidence="2">The sequence shown here is derived from an EMBL/GenBank/DDBJ whole genome shotgun (WGS) entry which is preliminary data.</text>
</comment>
<dbReference type="InterPro" id="IPR025671">
    <property type="entry name" value="HXXEE"/>
</dbReference>
<feature type="transmembrane region" description="Helical" evidence="1">
    <location>
        <begin position="176"/>
        <end position="200"/>
    </location>
</feature>
<feature type="transmembrane region" description="Helical" evidence="1">
    <location>
        <begin position="12"/>
        <end position="33"/>
    </location>
</feature>
<feature type="transmembrane region" description="Helical" evidence="1">
    <location>
        <begin position="96"/>
        <end position="125"/>
    </location>
</feature>
<dbReference type="Pfam" id="PF13787">
    <property type="entry name" value="HXXEE"/>
    <property type="match status" value="1"/>
</dbReference>
<feature type="transmembrane region" description="Helical" evidence="1">
    <location>
        <begin position="146"/>
        <end position="170"/>
    </location>
</feature>
<evidence type="ECO:0000256" key="1">
    <source>
        <dbReference type="SAM" id="Phobius"/>
    </source>
</evidence>
<organism evidence="2 3">
    <name type="scientific">Diplocloster agilis</name>
    <dbReference type="NCBI Taxonomy" id="2850323"/>
    <lineage>
        <taxon>Bacteria</taxon>
        <taxon>Bacillati</taxon>
        <taxon>Bacillota</taxon>
        <taxon>Clostridia</taxon>
        <taxon>Lachnospirales</taxon>
        <taxon>Lachnospiraceae</taxon>
        <taxon>Diplocloster</taxon>
    </lineage>
</organism>
<keyword evidence="3" id="KW-1185">Reference proteome</keyword>
<sequence length="222" mass="25370">MKKSIFSKWCDQLWLYLVYFMAVAMTCVLLWNWNSWEMAQKLVCMLAIVVPMHIFEENTFPAGFYFMNNLGFGSKEPMVYPQNRCTNMITNLGAEIVLILLTINITKIPESAVALVVFFGIGETVNHTRSGIKMYFRYRENGKKTIYGPGLLTSWCIMIPMSALGIKWLIEHSATAWQIAGGVGIFLGIAVFLILLPFAVSIRLKSKEYAFYDKGYFEKYEG</sequence>
<dbReference type="AlphaFoldDB" id="A0A949K191"/>
<evidence type="ECO:0000313" key="3">
    <source>
        <dbReference type="Proteomes" id="UP000712157"/>
    </source>
</evidence>